<feature type="compositionally biased region" description="Low complexity" evidence="1">
    <location>
        <begin position="863"/>
        <end position="873"/>
    </location>
</feature>
<feature type="compositionally biased region" description="Polar residues" evidence="1">
    <location>
        <begin position="944"/>
        <end position="953"/>
    </location>
</feature>
<name>A0A316UDU0_9BASI</name>
<feature type="region of interest" description="Disordered" evidence="1">
    <location>
        <begin position="721"/>
        <end position="787"/>
    </location>
</feature>
<feature type="compositionally biased region" description="Low complexity" evidence="1">
    <location>
        <begin position="913"/>
        <end position="929"/>
    </location>
</feature>
<feature type="compositionally biased region" description="Low complexity" evidence="1">
    <location>
        <begin position="954"/>
        <end position="970"/>
    </location>
</feature>
<feature type="region of interest" description="Disordered" evidence="1">
    <location>
        <begin position="154"/>
        <end position="191"/>
    </location>
</feature>
<gene>
    <name evidence="2" type="ORF">BCV69DRAFT_280673</name>
</gene>
<feature type="compositionally biased region" description="Basic and acidic residues" evidence="1">
    <location>
        <begin position="373"/>
        <end position="396"/>
    </location>
</feature>
<dbReference type="GeneID" id="37013427"/>
<feature type="compositionally biased region" description="Gly residues" evidence="1">
    <location>
        <begin position="979"/>
        <end position="992"/>
    </location>
</feature>
<reference evidence="2 3" key="1">
    <citation type="journal article" date="2018" name="Mol. Biol. Evol.">
        <title>Broad Genomic Sampling Reveals a Smut Pathogenic Ancestry of the Fungal Clade Ustilaginomycotina.</title>
        <authorList>
            <person name="Kijpornyongpan T."/>
            <person name="Mondo S.J."/>
            <person name="Barry K."/>
            <person name="Sandor L."/>
            <person name="Lee J."/>
            <person name="Lipzen A."/>
            <person name="Pangilinan J."/>
            <person name="LaButti K."/>
            <person name="Hainaut M."/>
            <person name="Henrissat B."/>
            <person name="Grigoriev I.V."/>
            <person name="Spatafora J.W."/>
            <person name="Aime M.C."/>
        </authorList>
    </citation>
    <scope>NUCLEOTIDE SEQUENCE [LARGE SCALE GENOMIC DNA]</scope>
    <source>
        <strain evidence="2 3">MCA 4718</strain>
    </source>
</reference>
<evidence type="ECO:0000256" key="1">
    <source>
        <dbReference type="SAM" id="MobiDB-lite"/>
    </source>
</evidence>
<feature type="compositionally biased region" description="Low complexity" evidence="1">
    <location>
        <begin position="333"/>
        <end position="345"/>
    </location>
</feature>
<feature type="compositionally biased region" description="Low complexity" evidence="1">
    <location>
        <begin position="595"/>
        <end position="617"/>
    </location>
</feature>
<protein>
    <submittedName>
        <fullName evidence="2">Uncharacterized protein</fullName>
    </submittedName>
</protein>
<feature type="compositionally biased region" description="Basic and acidic residues" evidence="1">
    <location>
        <begin position="514"/>
        <end position="526"/>
    </location>
</feature>
<feature type="compositionally biased region" description="Basic and acidic residues" evidence="1">
    <location>
        <begin position="764"/>
        <end position="776"/>
    </location>
</feature>
<feature type="region of interest" description="Disordered" evidence="1">
    <location>
        <begin position="593"/>
        <end position="685"/>
    </location>
</feature>
<feature type="compositionally biased region" description="Low complexity" evidence="1">
    <location>
        <begin position="641"/>
        <end position="655"/>
    </location>
</feature>
<evidence type="ECO:0000313" key="2">
    <source>
        <dbReference type="EMBL" id="PWN23058.1"/>
    </source>
</evidence>
<feature type="compositionally biased region" description="Polar residues" evidence="1">
    <location>
        <begin position="428"/>
        <end position="458"/>
    </location>
</feature>
<feature type="compositionally biased region" description="Low complexity" evidence="1">
    <location>
        <begin position="55"/>
        <end position="67"/>
    </location>
</feature>
<evidence type="ECO:0000313" key="3">
    <source>
        <dbReference type="Proteomes" id="UP000245942"/>
    </source>
</evidence>
<feature type="region of interest" description="Disordered" evidence="1">
    <location>
        <begin position="214"/>
        <end position="239"/>
    </location>
</feature>
<feature type="compositionally biased region" description="Low complexity" evidence="1">
    <location>
        <begin position="731"/>
        <end position="748"/>
    </location>
</feature>
<dbReference type="Proteomes" id="UP000245942">
    <property type="component" value="Unassembled WGS sequence"/>
</dbReference>
<keyword evidence="3" id="KW-1185">Reference proteome</keyword>
<dbReference type="AlphaFoldDB" id="A0A316UDU0"/>
<feature type="compositionally biased region" description="Basic and acidic residues" evidence="1">
    <location>
        <begin position="676"/>
        <end position="685"/>
    </location>
</feature>
<feature type="compositionally biased region" description="Low complexity" evidence="1">
    <location>
        <begin position="412"/>
        <end position="427"/>
    </location>
</feature>
<feature type="region of interest" description="Disordered" evidence="1">
    <location>
        <begin position="281"/>
        <end position="345"/>
    </location>
</feature>
<accession>A0A316UDU0</accession>
<feature type="compositionally biased region" description="Polar residues" evidence="1">
    <location>
        <begin position="303"/>
        <end position="325"/>
    </location>
</feature>
<dbReference type="RefSeq" id="XP_025350218.1">
    <property type="nucleotide sequence ID" value="XM_025491693.1"/>
</dbReference>
<feature type="compositionally biased region" description="Gly residues" evidence="1">
    <location>
        <begin position="10"/>
        <end position="24"/>
    </location>
</feature>
<organism evidence="2 3">
    <name type="scientific">Pseudomicrostroma glucosiphilum</name>
    <dbReference type="NCBI Taxonomy" id="1684307"/>
    <lineage>
        <taxon>Eukaryota</taxon>
        <taxon>Fungi</taxon>
        <taxon>Dikarya</taxon>
        <taxon>Basidiomycota</taxon>
        <taxon>Ustilaginomycotina</taxon>
        <taxon>Exobasidiomycetes</taxon>
        <taxon>Microstromatales</taxon>
        <taxon>Microstromatales incertae sedis</taxon>
        <taxon>Pseudomicrostroma</taxon>
    </lineage>
</organism>
<proteinExistence type="predicted"/>
<feature type="region of interest" description="Disordered" evidence="1">
    <location>
        <begin position="1"/>
        <end position="124"/>
    </location>
</feature>
<dbReference type="EMBL" id="KZ819322">
    <property type="protein sequence ID" value="PWN23058.1"/>
    <property type="molecule type" value="Genomic_DNA"/>
</dbReference>
<feature type="compositionally biased region" description="Low complexity" evidence="1">
    <location>
        <begin position="288"/>
        <end position="302"/>
    </location>
</feature>
<dbReference type="OrthoDB" id="3366471at2759"/>
<sequence length="1008" mass="104544">MPTSYSASSTGGGSGGLNITGGGEAATSEDGLQGYSSSSSSSIYQHPFASFNFGPSTPTDTTSSLSSRMKDASLSPTSSFNQRAHAGADQTVTDLNGPPSPAMSFTGSQHSMDDYDTDSPNSLYSWSSFMSGQRGDLADVEDLELGEPELETVSELDEENFSANGSDGPNLESDDDSRAQTPDGLRFGESLNRKRTITQHRGGASQHHHLHNHLVGQSGHGLPHFSPRSGGHGLSHHSRWTSRIPASVVARRRKGRIAELAEEGGGDVITGNVGINTTKMPSKEAAEKSASNAPSSSVSGKSTVTPRSSDSSGYPGTPPSTQWSEFSGPPALPVRSVSPSETVPVVPSPLCEFISASMAEGEAMPSGTAGEGSESKASDADKSAHPSGTSDDKDTGDQSTTSTVSRTLSGEAAAPLAAPTARRGLLTSATATDVSGTQNDGSPPDTASSGSFTTNNTRPASPETTPPSSPTQPLGRKDSFRARRSSSPVQLPSKSKAPLRPCFSRRNSTQSGRSTRESSMERERGRCHVRFSPAPPQTIRTHSPIEYDRSSCAVHNRLSVEDVQELHNLNMDMGLLSAKCSAIAAITSCKLPNRPGSSNASASSSPSSHAGSTDSPSLHPCRDSLAPEDALSSRPEHAYTGRARSNSSRGPSSPGDFGHIAPAKSLSSEGLMSPAEHLRAQREKERERACIMAGIGTGLGGRNLGRGVRGQTTNPLIARFGLTTPPPPLPSAGFASRSAGSGSRSAPSTPYDMPSSPVYVAQQQHDEPKTMSDRSRSPRASSLQRTANEERAMLRSMALSNKAVAAAIDDSETECDEPRAGKTPGSAPMTPSGSFGSTPRGRTTVRKDEAKEVTPSTLQAAGSTSLPDVVTTSPSPPPGQKAMSDPSSVTSALPVMSPVETPSAGDVATPLCSASSRSSPSRASDSYFSHKPTQRAEEPRKWGSYQQGSPSNASPYGSSPSTPYGGSSSPWNDPTLLSGGAGGCRAGRGGYDSPGSGFESGSEYDLLG</sequence>
<dbReference type="STRING" id="1684307.A0A316UDU0"/>
<feature type="compositionally biased region" description="Polar residues" evidence="1">
    <location>
        <begin position="397"/>
        <end position="408"/>
    </location>
</feature>
<feature type="region of interest" description="Disordered" evidence="1">
    <location>
        <begin position="361"/>
        <end position="542"/>
    </location>
</feature>
<feature type="region of interest" description="Disordered" evidence="1">
    <location>
        <begin position="807"/>
        <end position="1008"/>
    </location>
</feature>
<feature type="compositionally biased region" description="Polar residues" evidence="1">
    <location>
        <begin position="829"/>
        <end position="841"/>
    </location>
</feature>